<protein>
    <submittedName>
        <fullName evidence="5">UDP-glycosyltransferase 87A2</fullName>
    </submittedName>
</protein>
<evidence type="ECO:0000256" key="3">
    <source>
        <dbReference type="ARBA" id="ARBA00022679"/>
    </source>
</evidence>
<proteinExistence type="inferred from homology"/>
<dbReference type="GO" id="GO:0080043">
    <property type="term" value="F:quercetin 3-O-glucosyltransferase activity"/>
    <property type="evidence" value="ECO:0007669"/>
    <property type="project" value="TreeGrafter"/>
</dbReference>
<dbReference type="Proteomes" id="UP000095767">
    <property type="component" value="Unassembled WGS sequence"/>
</dbReference>
<evidence type="ECO:0000313" key="5">
    <source>
        <dbReference type="EMBL" id="OEL12960.1"/>
    </source>
</evidence>
<gene>
    <name evidence="5" type="ORF">BAE44_0026023</name>
</gene>
<feature type="domain" description="Glycosyltransferase N-terminal" evidence="4">
    <location>
        <begin position="290"/>
        <end position="326"/>
    </location>
</feature>
<dbReference type="Pfam" id="PF00201">
    <property type="entry name" value="UDPGT"/>
    <property type="match status" value="2"/>
</dbReference>
<dbReference type="PANTHER" id="PTHR11926:SF1395">
    <property type="entry name" value="GLYCOSYLTRANSFERASE"/>
    <property type="match status" value="1"/>
</dbReference>
<dbReference type="CDD" id="cd03784">
    <property type="entry name" value="GT1_Gtf-like"/>
    <property type="match status" value="2"/>
</dbReference>
<dbReference type="EMBL" id="LWDX02075249">
    <property type="protein sequence ID" value="OEL12960.1"/>
    <property type="molecule type" value="Genomic_DNA"/>
</dbReference>
<dbReference type="FunFam" id="3.40.50.2000:FF:000138">
    <property type="entry name" value="Glycosyltransferase"/>
    <property type="match status" value="2"/>
</dbReference>
<sequence>MKRAAQAFSNVRKAQCVLFTSFYELEASAINELSQVVPCPIYTVGPSIPHMPLEGDSDKIQHEKYSGWLDAQPKSSVLYVSFGSYVSMPSSQLEEVAMGLHESTVRFFWVARDKATTTTLQQITGDKGLVVPWCDQLKVLSHPSVGGFLSHCGWNSTLEAVFAGVPVLAFPVAWDQLVNARLVADEWKIGINLKEQKREDGIISRAAIYAAVTKLMDLGGGDSREMRRRAAKLREASRRAIQQGGSSRRSLNSFARDLIEGRLNVAETSQRERMAAAAGDEPRGCGSGCHIVAVPFPGRGHVNAMLNLSRLLAARGAAVTFVVTEEWLGLLRSSSSSPAAGVRLRAIPNVIPSEHGRAADHSGFLDAVATEMEAPFERLLHGLEGPPPAALLADFYVPWVVGVGNRRGVPVWLLFPMPAAFFSAYYHFDRLPAWLTDDGEHAPDSVETVDNSDRRLGRYISGQASSSIRLSDLEPLIHNKRTVKHILSAISSVRNAQCLLFTTMYELEASVIDSLQSVLSCPAYPIGPCVPYMTLEDHGTISNGDTSKGNYFKWLDSQPVNSVLYVSLGSFVSVSASQLDEIALGLAASEVRFLWILREQSPRVRDLIGDSGKGMILPWCDQLKVLCHCSVGGFLTHCGMNSTLEAIFAGVPMLALPLFFDQPIDGRLITEEWKIGLNLMDWASKDGLIGREDIARAAKRLMSSDEAETKAVRRRALEWKEASRRAVDRGGSSYRNLSSLMEMQLSSDAPLSHEMALADANLAVDRRPCHIVALPYPGRGHINPMLSLCRLLAARSSSIAVTVVLTEEWLGLLGAPEPPLPECVRLATIPNVIPSEHGRAADFSGFIEAVHTRMEAPVERLLRGMAAPAAVVADMFLPWAVPMALRMGVAACSFCPISATHFAAFYHFESLAAAHRTTGRAGDSLAVTGQSFFLGTRIVYTGDNFQLPDIAIYLHLDELQTRTMSCGISISLARLA</sequence>
<dbReference type="PROSITE" id="PS00375">
    <property type="entry name" value="UDPGT"/>
    <property type="match status" value="2"/>
</dbReference>
<evidence type="ECO:0000256" key="1">
    <source>
        <dbReference type="ARBA" id="ARBA00009995"/>
    </source>
</evidence>
<dbReference type="OrthoDB" id="5835829at2759"/>
<reference evidence="5 6" key="1">
    <citation type="submission" date="2016-09" db="EMBL/GenBank/DDBJ databases">
        <title>The draft genome of Dichanthelium oligosanthes: A C3 panicoid grass species.</title>
        <authorList>
            <person name="Studer A.J."/>
            <person name="Schnable J.C."/>
            <person name="Brutnell T.P."/>
        </authorList>
    </citation>
    <scope>NUCLEOTIDE SEQUENCE [LARGE SCALE GENOMIC DNA]</scope>
    <source>
        <strain evidence="6">cv. Kellogg 1175</strain>
        <tissue evidence="5">Leaf</tissue>
    </source>
</reference>
<comment type="similarity">
    <text evidence="1">Belongs to the UDP-glycosyltransferase family.</text>
</comment>
<evidence type="ECO:0000259" key="4">
    <source>
        <dbReference type="Pfam" id="PF26168"/>
    </source>
</evidence>
<accession>A0A1E5UJA9</accession>
<dbReference type="PANTHER" id="PTHR11926">
    <property type="entry name" value="GLUCOSYL/GLUCURONOSYL TRANSFERASES"/>
    <property type="match status" value="1"/>
</dbReference>
<dbReference type="FunFam" id="3.40.50.2000:FF:000152">
    <property type="entry name" value="Glycosyltransferase"/>
    <property type="match status" value="1"/>
</dbReference>
<dbReference type="InterPro" id="IPR058980">
    <property type="entry name" value="Glyco_transf_N"/>
</dbReference>
<dbReference type="InterPro" id="IPR002213">
    <property type="entry name" value="UDP_glucos_trans"/>
</dbReference>
<dbReference type="Gene3D" id="3.40.50.2000">
    <property type="entry name" value="Glycogen Phosphorylase B"/>
    <property type="match status" value="5"/>
</dbReference>
<evidence type="ECO:0000256" key="2">
    <source>
        <dbReference type="ARBA" id="ARBA00022676"/>
    </source>
</evidence>
<organism evidence="5 6">
    <name type="scientific">Dichanthelium oligosanthes</name>
    <dbReference type="NCBI Taxonomy" id="888268"/>
    <lineage>
        <taxon>Eukaryota</taxon>
        <taxon>Viridiplantae</taxon>
        <taxon>Streptophyta</taxon>
        <taxon>Embryophyta</taxon>
        <taxon>Tracheophyta</taxon>
        <taxon>Spermatophyta</taxon>
        <taxon>Magnoliopsida</taxon>
        <taxon>Liliopsida</taxon>
        <taxon>Poales</taxon>
        <taxon>Poaceae</taxon>
        <taxon>PACMAD clade</taxon>
        <taxon>Panicoideae</taxon>
        <taxon>Panicodae</taxon>
        <taxon>Paniceae</taxon>
        <taxon>Dichantheliinae</taxon>
        <taxon>Dichanthelium</taxon>
    </lineage>
</organism>
<dbReference type="Pfam" id="PF26168">
    <property type="entry name" value="Glyco_transf_N"/>
    <property type="match status" value="1"/>
</dbReference>
<comment type="caution">
    <text evidence="5">The sequence shown here is derived from an EMBL/GenBank/DDBJ whole genome shotgun (WGS) entry which is preliminary data.</text>
</comment>
<name>A0A1E5UJA9_9POAL</name>
<keyword evidence="3 5" id="KW-0808">Transferase</keyword>
<keyword evidence="2" id="KW-0328">Glycosyltransferase</keyword>
<dbReference type="AlphaFoldDB" id="A0A1E5UJA9"/>
<dbReference type="SUPFAM" id="SSF53756">
    <property type="entry name" value="UDP-Glycosyltransferase/glycogen phosphorylase"/>
    <property type="match status" value="3"/>
</dbReference>
<keyword evidence="6" id="KW-1185">Reference proteome</keyword>
<dbReference type="InterPro" id="IPR035595">
    <property type="entry name" value="UDP_glycos_trans_CS"/>
</dbReference>
<evidence type="ECO:0000313" key="6">
    <source>
        <dbReference type="Proteomes" id="UP000095767"/>
    </source>
</evidence>
<dbReference type="GO" id="GO:0080044">
    <property type="term" value="F:quercetin 7-O-glucosyltransferase activity"/>
    <property type="evidence" value="ECO:0007669"/>
    <property type="project" value="TreeGrafter"/>
</dbReference>